<dbReference type="GO" id="GO:0019903">
    <property type="term" value="F:protein phosphatase binding"/>
    <property type="evidence" value="ECO:0000318"/>
    <property type="project" value="GO_Central"/>
</dbReference>
<dbReference type="GO" id="GO:0005737">
    <property type="term" value="C:cytoplasm"/>
    <property type="evidence" value="ECO:0000318"/>
    <property type="project" value="GO_Central"/>
</dbReference>
<comment type="similarity">
    <text evidence="1">Belongs to the protein-tyrosine phosphatase family. Non-receptor class myotubularin subfamily.</text>
</comment>
<dbReference type="OrthoDB" id="271628at2759"/>
<dbReference type="InterPro" id="IPR010569">
    <property type="entry name" value="Myotubularin-like_Pase_dom"/>
</dbReference>
<dbReference type="InterPro" id="IPR011993">
    <property type="entry name" value="PH-like_dom_sf"/>
</dbReference>
<dbReference type="GeneTree" id="ENSGT00940000163547"/>
<accession>A0A6I8RT34</accession>
<dbReference type="PANTHER" id="PTHR10807">
    <property type="entry name" value="MYOTUBULARIN-RELATED"/>
    <property type="match status" value="1"/>
</dbReference>
<evidence type="ECO:0000313" key="5">
    <source>
        <dbReference type="RefSeq" id="XP_031751608.1"/>
    </source>
</evidence>
<dbReference type="SUPFAM" id="SSF52799">
    <property type="entry name" value="(Phosphotyrosine protein) phosphatases II"/>
    <property type="match status" value="1"/>
</dbReference>
<dbReference type="RefSeq" id="XP_031751608.1">
    <property type="nucleotide sequence ID" value="XM_031895748.1"/>
</dbReference>
<dbReference type="OMA" id="IERECAT"/>
<evidence type="ECO:0000259" key="2">
    <source>
        <dbReference type="PROSITE" id="PS51339"/>
    </source>
</evidence>
<dbReference type="GO" id="GO:0046856">
    <property type="term" value="P:phosphatidylinositol dephosphorylation"/>
    <property type="evidence" value="ECO:0000318"/>
    <property type="project" value="GO_Central"/>
</dbReference>
<evidence type="ECO:0000313" key="3">
    <source>
        <dbReference type="Ensembl" id="ENSXETP00000085888"/>
    </source>
</evidence>
<dbReference type="Bgee" id="ENSXETG00000005248">
    <property type="expression patterns" value="Expressed in liver and 10 other cell types or tissues"/>
</dbReference>
<dbReference type="Xenbase" id="XB-GENE-5960520">
    <property type="gene designation" value="XB5960519"/>
</dbReference>
<dbReference type="Ensembl" id="ENSXETT00000088575">
    <property type="protein sequence ID" value="ENSXETP00000085888"/>
    <property type="gene ID" value="ENSXETG00000005248"/>
</dbReference>
<dbReference type="Proteomes" id="UP000008143">
    <property type="component" value="Chromosome 2"/>
</dbReference>
<proteinExistence type="inferred from homology"/>
<name>A0A6I8RT34_XENTR</name>
<dbReference type="AGR" id="Xenbase:XB-GENE-5960520"/>
<dbReference type="SUPFAM" id="SSF50729">
    <property type="entry name" value="PH domain-like"/>
    <property type="match status" value="1"/>
</dbReference>
<dbReference type="AlphaFoldDB" id="A0A6I8RT34"/>
<dbReference type="Pfam" id="PF06602">
    <property type="entry name" value="Myotub-related"/>
    <property type="match status" value="1"/>
</dbReference>
<reference evidence="3" key="2">
    <citation type="submission" date="2020-05" db="UniProtKB">
        <authorList>
            <consortium name="Ensembl"/>
        </authorList>
    </citation>
    <scope>IDENTIFICATION</scope>
</reference>
<keyword evidence="4" id="KW-1185">Reference proteome</keyword>
<feature type="domain" description="Myotubularin phosphatase" evidence="2">
    <location>
        <begin position="147"/>
        <end position="522"/>
    </location>
</feature>
<evidence type="ECO:0000256" key="1">
    <source>
        <dbReference type="ARBA" id="ARBA00007471"/>
    </source>
</evidence>
<dbReference type="GO" id="GO:0010507">
    <property type="term" value="P:negative regulation of autophagy"/>
    <property type="evidence" value="ECO:0000318"/>
    <property type="project" value="GO_Central"/>
</dbReference>
<protein>
    <submittedName>
        <fullName evidence="3">Uncharacterized XB5960519</fullName>
    </submittedName>
    <submittedName>
        <fullName evidence="5">Uncharacterized protein LOC100216114 isoform X1</fullName>
    </submittedName>
</protein>
<dbReference type="PANTHER" id="PTHR10807:SF52">
    <property type="entry name" value="MYOTUBULARIN PHOSPHATASE DOMAIN-CONTAINING PROTEIN"/>
    <property type="match status" value="1"/>
</dbReference>
<dbReference type="Gene3D" id="2.30.29.30">
    <property type="entry name" value="Pleckstrin-homology domain (PH domain)/Phosphotyrosine-binding domain (PTB)"/>
    <property type="match status" value="1"/>
</dbReference>
<dbReference type="CDD" id="cd13211">
    <property type="entry name" value="PH-GRAM_MTMR9"/>
    <property type="match status" value="1"/>
</dbReference>
<reference evidence="3" key="1">
    <citation type="journal article" date="2010" name="Science">
        <title>The genome of the Western clawed frog Xenopus tropicalis.</title>
        <authorList>
            <person name="Hellsten U."/>
            <person name="Harland R.M."/>
            <person name="Gilchrist M.J."/>
            <person name="Hendrix D."/>
            <person name="Jurka J."/>
            <person name="Kapitonov V."/>
            <person name="Ovcharenko I."/>
            <person name="Putnam N.H."/>
            <person name="Shu S."/>
            <person name="Taher L."/>
            <person name="Blitz I.L."/>
            <person name="Blumberg B."/>
            <person name="Dichmann D.S."/>
            <person name="Dubchak I."/>
            <person name="Amaya E."/>
            <person name="Detter J.C."/>
            <person name="Fletcher R."/>
            <person name="Gerhard D.S."/>
            <person name="Goodstein D."/>
            <person name="Graves T."/>
            <person name="Grigoriev I.V."/>
            <person name="Grimwood J."/>
            <person name="Kawashima T."/>
            <person name="Lindquist E."/>
            <person name="Lucas S.M."/>
            <person name="Mead P.E."/>
            <person name="Mitros T."/>
            <person name="Ogino H."/>
            <person name="Ohta Y."/>
            <person name="Poliakov A.V."/>
            <person name="Pollet N."/>
            <person name="Robert J."/>
            <person name="Salamov A."/>
            <person name="Sater A.K."/>
            <person name="Schmutz J."/>
            <person name="Terry A."/>
            <person name="Vize P.D."/>
            <person name="Warren W.C."/>
            <person name="Wells D."/>
            <person name="Wills A."/>
            <person name="Wilson R.K."/>
            <person name="Zimmerman L.B."/>
            <person name="Zorn A.M."/>
            <person name="Grainger R."/>
            <person name="Grammer T."/>
            <person name="Khokha M.K."/>
            <person name="Richardson P.M."/>
            <person name="Rokhsar D.S."/>
        </authorList>
    </citation>
    <scope>NUCLEOTIDE SEQUENCE [LARGE SCALE GENOMIC DNA]</scope>
    <source>
        <strain evidence="3">Nigerian</strain>
    </source>
</reference>
<organism evidence="3">
    <name type="scientific">Xenopus tropicalis</name>
    <name type="common">Western clawed frog</name>
    <name type="synonym">Silurana tropicalis</name>
    <dbReference type="NCBI Taxonomy" id="8364"/>
    <lineage>
        <taxon>Eukaryota</taxon>
        <taxon>Metazoa</taxon>
        <taxon>Chordata</taxon>
        <taxon>Craniata</taxon>
        <taxon>Vertebrata</taxon>
        <taxon>Euteleostomi</taxon>
        <taxon>Amphibia</taxon>
        <taxon>Batrachia</taxon>
        <taxon>Anura</taxon>
        <taxon>Pipoidea</taxon>
        <taxon>Pipidae</taxon>
        <taxon>Xenopodinae</taxon>
        <taxon>Xenopus</taxon>
        <taxon>Silurana</taxon>
    </lineage>
</organism>
<sequence>MELSDLIQTSQVENVRVHCPFKPPMIGTLCVSSHHLLLCDASVGDRDKREDIAELWLLHCAVDKVEKSVQNIGRLQNTENGQEMDVESGSGTVTLRCKDLRVIHMEIPGMEETLNIARSVQALSSLDIVTLSYPFFFRPPGYSLGHGWPRDTMENFYHKMRAETDDWRLSEVNLDFKICPSYPAKVIVPRICSDETLQKAAAFRQAGRFPVLSYYHSANQTALLRSAQPLFGTAPHHCKHDEALLNAALMEQSSGFIIDTRSAQEAKQARNEGGGTESKSRYRNWRVLHRPLERGHALQDSLVRLVVTCYDPSIGMTRWLSKLQAARWLSHVKEALSTAGLIAECIERECANVLVHGEDGTDNTLLLTSLAQLILCPESRTMDGFQDLIEREWLQAGHPFQLRCAQSGWSQSRAQQESPHFLLFLDCCWQLGRQFPRALEFNERFLCTLATHAYSSEYGSFLCNNEKERCQYEVQDRTHSLWGHLNQPKERQQLLNPIYQENPLVIWPSVAPQSLQLWAGEASCKIITRYLLYSSCFCMQVVYSMYTAAEYFGALDTLSISSI</sequence>
<evidence type="ECO:0000313" key="4">
    <source>
        <dbReference type="Proteomes" id="UP000008143"/>
    </source>
</evidence>
<gene>
    <name evidence="6" type="primary">XB5960519</name>
    <name evidence="5" type="synonym">LOC100216114</name>
    <name evidence="3" type="synonym">XB5960519 [provisional]</name>
</gene>
<dbReference type="PROSITE" id="PS51339">
    <property type="entry name" value="PPASE_MYOTUBULARIN"/>
    <property type="match status" value="1"/>
</dbReference>
<evidence type="ECO:0000313" key="6">
    <source>
        <dbReference type="Xenbase" id="XB-GENE-5960520"/>
    </source>
</evidence>
<reference evidence="5" key="3">
    <citation type="submission" date="2025-04" db="UniProtKB">
        <authorList>
            <consortium name="RefSeq"/>
        </authorList>
    </citation>
    <scope>IDENTIFICATION</scope>
    <source>
        <strain evidence="5">Nigerian</strain>
        <tissue evidence="5">Liver and blood</tissue>
    </source>
</reference>
<dbReference type="InterPro" id="IPR029021">
    <property type="entry name" value="Prot-tyrosine_phosphatase-like"/>
</dbReference>
<dbReference type="InterPro" id="IPR030564">
    <property type="entry name" value="Myotubularin"/>
</dbReference>